<organism evidence="2 3">
    <name type="scientific">Coprobacter tertius</name>
    <dbReference type="NCBI Taxonomy" id="2944915"/>
    <lineage>
        <taxon>Bacteria</taxon>
        <taxon>Pseudomonadati</taxon>
        <taxon>Bacteroidota</taxon>
        <taxon>Bacteroidia</taxon>
        <taxon>Bacteroidales</taxon>
        <taxon>Barnesiellaceae</taxon>
        <taxon>Coprobacter</taxon>
    </lineage>
</organism>
<keyword evidence="2" id="KW-0032">Aminotransferase</keyword>
<accession>A0ABT1MKS9</accession>
<dbReference type="Pfam" id="PF00425">
    <property type="entry name" value="Chorismate_bind"/>
    <property type="match status" value="1"/>
</dbReference>
<proteinExistence type="predicted"/>
<evidence type="ECO:0000259" key="1">
    <source>
        <dbReference type="Pfam" id="PF00425"/>
    </source>
</evidence>
<dbReference type="Proteomes" id="UP001205603">
    <property type="component" value="Unassembled WGS sequence"/>
</dbReference>
<feature type="domain" description="Chorismate-utilising enzyme C-terminal" evidence="1">
    <location>
        <begin position="80"/>
        <end position="322"/>
    </location>
</feature>
<dbReference type="PANTHER" id="PTHR11236">
    <property type="entry name" value="AMINOBENZOATE/ANTHRANILATE SYNTHASE"/>
    <property type="match status" value="1"/>
</dbReference>
<sequence length="336" mass="38145">MYLNRTGDIIDCMNRYGKMRSPFLFAISYDMQEAYLFPVAELNRTEDVLYDFGGNTNTRAIVKRNYVSPVLIARPVSFVRYKRSFDIVHRNLLRGNSFLTNLTCATPVQCNLSANEIFYRSKAPYKLYIKGRFVVFSPETFVRIQNGMISSYPMKGTIDASLPNARERILGDVKESAEHATIVDLIRNDLSRVATQVEVSRYRYIDLVNTSNGDLLQVSSEIKGRLEGYYNERLGDILFSLLPAGSITGAPKKKTMEIIAEAETCPRGFYTGVMGYFDGFDLDSAVMIRFMEIRETGFLFKSGGGITAKSRAEAEYNEMKQKIYVPICRNLTDTGW</sequence>
<dbReference type="SUPFAM" id="SSF56322">
    <property type="entry name" value="ADC synthase"/>
    <property type="match status" value="1"/>
</dbReference>
<dbReference type="InterPro" id="IPR015890">
    <property type="entry name" value="Chorismate_C"/>
</dbReference>
<dbReference type="GO" id="GO:0046820">
    <property type="term" value="F:4-amino-4-deoxychorismate synthase activity"/>
    <property type="evidence" value="ECO:0007669"/>
    <property type="project" value="UniProtKB-EC"/>
</dbReference>
<dbReference type="NCBIfam" id="NF005486">
    <property type="entry name" value="PRK07093.1"/>
    <property type="match status" value="1"/>
</dbReference>
<comment type="caution">
    <text evidence="2">The sequence shown here is derived from an EMBL/GenBank/DDBJ whole genome shotgun (WGS) entry which is preliminary data.</text>
</comment>
<dbReference type="EC" id="2.6.1.85" evidence="2"/>
<protein>
    <submittedName>
        <fullName evidence="2">Aminodeoxychorismate synthase component I</fullName>
        <ecNumber evidence="2">2.6.1.85</ecNumber>
    </submittedName>
</protein>
<evidence type="ECO:0000313" key="2">
    <source>
        <dbReference type="EMBL" id="MCP9613096.1"/>
    </source>
</evidence>
<evidence type="ECO:0000313" key="3">
    <source>
        <dbReference type="Proteomes" id="UP001205603"/>
    </source>
</evidence>
<dbReference type="Gene3D" id="3.60.120.10">
    <property type="entry name" value="Anthranilate synthase"/>
    <property type="match status" value="1"/>
</dbReference>
<gene>
    <name evidence="2" type="ORF">NMU02_13435</name>
</gene>
<dbReference type="PRINTS" id="PR00095">
    <property type="entry name" value="ANTSNTHASEI"/>
</dbReference>
<dbReference type="PANTHER" id="PTHR11236:SF50">
    <property type="entry name" value="AMINODEOXYCHORISMATE SYNTHASE COMPONENT 1"/>
    <property type="match status" value="1"/>
</dbReference>
<reference evidence="2 3" key="1">
    <citation type="submission" date="2022-07" db="EMBL/GenBank/DDBJ databases">
        <title>Fecal culturing of patients with breast cancer.</title>
        <authorList>
            <person name="Teng N.M.Y."/>
            <person name="Kiu R."/>
            <person name="Evans R."/>
            <person name="Baker D.J."/>
            <person name="Zenner C."/>
            <person name="Robinson S.D."/>
            <person name="Hall L.J."/>
        </authorList>
    </citation>
    <scope>NUCLEOTIDE SEQUENCE [LARGE SCALE GENOMIC DNA]</scope>
    <source>
        <strain evidence="2 3">LH1063</strain>
    </source>
</reference>
<keyword evidence="3" id="KW-1185">Reference proteome</keyword>
<keyword evidence="2" id="KW-0808">Transferase</keyword>
<name>A0ABT1MKS9_9BACT</name>
<dbReference type="InterPro" id="IPR005801">
    <property type="entry name" value="ADC_synthase"/>
</dbReference>
<dbReference type="InterPro" id="IPR019999">
    <property type="entry name" value="Anth_synth_I-like"/>
</dbReference>
<dbReference type="RefSeq" id="WP_255028488.1">
    <property type="nucleotide sequence ID" value="NZ_JANDHW010000022.1"/>
</dbReference>
<dbReference type="EMBL" id="JANDHW010000022">
    <property type="protein sequence ID" value="MCP9613096.1"/>
    <property type="molecule type" value="Genomic_DNA"/>
</dbReference>